<keyword evidence="3 9" id="KW-0812">Transmembrane</keyword>
<dbReference type="GO" id="GO:0016020">
    <property type="term" value="C:membrane"/>
    <property type="evidence" value="ECO:0007669"/>
    <property type="project" value="UniProtKB-SubCell"/>
</dbReference>
<comment type="subcellular location">
    <subcellularLocation>
        <location evidence="1">Membrane</location>
        <topology evidence="1">Multi-pass membrane protein</topology>
    </subcellularLocation>
</comment>
<feature type="transmembrane region" description="Helical" evidence="9">
    <location>
        <begin position="180"/>
        <end position="202"/>
    </location>
</feature>
<dbReference type="EMBL" id="CAJZBQ010000039">
    <property type="protein sequence ID" value="CAG9325896.1"/>
    <property type="molecule type" value="Genomic_DNA"/>
</dbReference>
<feature type="region of interest" description="Disordered" evidence="8">
    <location>
        <begin position="621"/>
        <end position="645"/>
    </location>
</feature>
<dbReference type="CDD" id="cd00038">
    <property type="entry name" value="CAP_ED"/>
    <property type="match status" value="1"/>
</dbReference>
<evidence type="ECO:0000256" key="1">
    <source>
        <dbReference type="ARBA" id="ARBA00004141"/>
    </source>
</evidence>
<feature type="compositionally biased region" description="Polar residues" evidence="8">
    <location>
        <begin position="630"/>
        <end position="645"/>
    </location>
</feature>
<evidence type="ECO:0000313" key="12">
    <source>
        <dbReference type="Proteomes" id="UP001162131"/>
    </source>
</evidence>
<dbReference type="InterPro" id="IPR018490">
    <property type="entry name" value="cNMP-bd_dom_sf"/>
</dbReference>
<sequence>MGKKKNLIIPEITISTATELVPFITHETSLKSNQDPTFNSFSFDDLADSTLTERWRNHILSRPVMKIDLAKKLQRAVIRVRGVLLWLKMIEDIKTYGTSACLFGVEGTYKKNISNIVENNQVKVNTQHEVAVTKAKIIYPNSKFKKFWNPIVLIGLLYTFTLMPYSMAFENDQAINVWTWLDYSINAIFIADIIVILNTAYYDKDGVLVTSRKAIFYNYAKSMLIIDIISVIPFSELAGNKSNVFVRFLRLSRITKIVRARTLASTVKFITQSETLENLLKTHHGISRLVSGLIIIGIIAHFIACIWIYSAKLDDFGPDTWIVRYDLHNSGRGRVYLTALYWAITVLTTVGFGDIHALTETEMLICIIWMLFGVGFYSFIVGTITSVMTSLDEKAAKINGKLLKVDLFAKDTMIPKELADKIKKTMKDVADLSALDESEKTNIILHLPKKLRYGMAIAMYDNAIKTIDFFRNKDESFIADIALWLKFLELNEHDYLYKYKDYADEVYFLIEGRIGYVYGTNNFVFKNMIKGSYFGEIEIIDKIPRKFTVMATEKCSLFVMKKQIFDTMMMEYPSVASSVKSVAEERKRRNTKAMNEIIDLMEIVELKKEFTFDKIAGMKKSEKAHKRSRSCTQSSAATSNAMDMSLRRSYSPSALKKQIQSKSLALKAQTLALREKAMIVDEKIERLIKALENENRPISIMRKNSKSPTSQRPKARNSPSASNIASIDNNNNYSNEESKRSRLPPIHKKRNSIKKLISTE</sequence>
<name>A0AAU9JN14_9CILI</name>
<organism evidence="11 12">
    <name type="scientific">Blepharisma stoltei</name>
    <dbReference type="NCBI Taxonomy" id="1481888"/>
    <lineage>
        <taxon>Eukaryota</taxon>
        <taxon>Sar</taxon>
        <taxon>Alveolata</taxon>
        <taxon>Ciliophora</taxon>
        <taxon>Postciliodesmatophora</taxon>
        <taxon>Heterotrichea</taxon>
        <taxon>Heterotrichida</taxon>
        <taxon>Blepharismidae</taxon>
        <taxon>Blepharisma</taxon>
    </lineage>
</organism>
<feature type="compositionally biased region" description="Basic residues" evidence="8">
    <location>
        <begin position="741"/>
        <end position="753"/>
    </location>
</feature>
<dbReference type="PROSITE" id="PS50042">
    <property type="entry name" value="CNMP_BINDING_3"/>
    <property type="match status" value="1"/>
</dbReference>
<dbReference type="GO" id="GO:0005249">
    <property type="term" value="F:voltage-gated potassium channel activity"/>
    <property type="evidence" value="ECO:0007669"/>
    <property type="project" value="InterPro"/>
</dbReference>
<keyword evidence="7" id="KW-0407">Ion channel</keyword>
<protein>
    <recommendedName>
        <fullName evidence="10">Cyclic nucleotide-binding domain-containing protein</fullName>
    </recommendedName>
</protein>
<comment type="caution">
    <text evidence="11">The sequence shown here is derived from an EMBL/GenBank/DDBJ whole genome shotgun (WGS) entry which is preliminary data.</text>
</comment>
<dbReference type="SUPFAM" id="SSF81324">
    <property type="entry name" value="Voltage-gated potassium channels"/>
    <property type="match status" value="1"/>
</dbReference>
<dbReference type="Gene3D" id="1.10.287.70">
    <property type="match status" value="1"/>
</dbReference>
<feature type="region of interest" description="Disordered" evidence="8">
    <location>
        <begin position="699"/>
        <end position="760"/>
    </location>
</feature>
<dbReference type="FunFam" id="1.10.287.70:FF:000123">
    <property type="entry name" value="Potassium channel KAT3"/>
    <property type="match status" value="1"/>
</dbReference>
<dbReference type="AlphaFoldDB" id="A0AAU9JN14"/>
<gene>
    <name evidence="11" type="ORF">BSTOLATCC_MIC39679</name>
</gene>
<evidence type="ECO:0000256" key="7">
    <source>
        <dbReference type="ARBA" id="ARBA00023303"/>
    </source>
</evidence>
<feature type="transmembrane region" description="Helical" evidence="9">
    <location>
        <begin position="289"/>
        <end position="309"/>
    </location>
</feature>
<dbReference type="PRINTS" id="PR01463">
    <property type="entry name" value="EAGCHANLFMLY"/>
</dbReference>
<keyword evidence="2" id="KW-0813">Transport</keyword>
<feature type="transmembrane region" description="Helical" evidence="9">
    <location>
        <begin position="364"/>
        <end position="388"/>
    </location>
</feature>
<dbReference type="Pfam" id="PF00027">
    <property type="entry name" value="cNMP_binding"/>
    <property type="match status" value="1"/>
</dbReference>
<keyword evidence="12" id="KW-1185">Reference proteome</keyword>
<dbReference type="PANTHER" id="PTHR47823">
    <property type="entry name" value="ION_TRANS DOMAIN-CONTAINING PROTEIN"/>
    <property type="match status" value="1"/>
</dbReference>
<dbReference type="InterPro" id="IPR003938">
    <property type="entry name" value="K_chnl_volt-dep_EAG/ELK/ERG"/>
</dbReference>
<evidence type="ECO:0000256" key="6">
    <source>
        <dbReference type="ARBA" id="ARBA00023136"/>
    </source>
</evidence>
<feature type="domain" description="Cyclic nucleotide-binding" evidence="10">
    <location>
        <begin position="469"/>
        <end position="570"/>
    </location>
</feature>
<feature type="compositionally biased region" description="Low complexity" evidence="8">
    <location>
        <begin position="716"/>
        <end position="735"/>
    </location>
</feature>
<dbReference type="Pfam" id="PF00520">
    <property type="entry name" value="Ion_trans"/>
    <property type="match status" value="1"/>
</dbReference>
<evidence type="ECO:0000256" key="3">
    <source>
        <dbReference type="ARBA" id="ARBA00022692"/>
    </source>
</evidence>
<dbReference type="InterPro" id="IPR005821">
    <property type="entry name" value="Ion_trans_dom"/>
</dbReference>
<dbReference type="PANTHER" id="PTHR47823:SF9">
    <property type="entry name" value="CHROMOSOME UNDETERMINED SCAFFOLD_10, WHOLE GENOME SHOTGUN SEQUENCE"/>
    <property type="match status" value="1"/>
</dbReference>
<keyword evidence="5" id="KW-0406">Ion transport</keyword>
<evidence type="ECO:0000256" key="5">
    <source>
        <dbReference type="ARBA" id="ARBA00023065"/>
    </source>
</evidence>
<keyword evidence="4 9" id="KW-1133">Transmembrane helix</keyword>
<dbReference type="SMART" id="SM00100">
    <property type="entry name" value="cNMP"/>
    <property type="match status" value="1"/>
</dbReference>
<feature type="transmembrane region" description="Helical" evidence="9">
    <location>
        <begin position="335"/>
        <end position="352"/>
    </location>
</feature>
<evidence type="ECO:0000313" key="11">
    <source>
        <dbReference type="EMBL" id="CAG9325896.1"/>
    </source>
</evidence>
<dbReference type="Proteomes" id="UP001162131">
    <property type="component" value="Unassembled WGS sequence"/>
</dbReference>
<feature type="transmembrane region" description="Helical" evidence="9">
    <location>
        <begin position="147"/>
        <end position="168"/>
    </location>
</feature>
<proteinExistence type="predicted"/>
<dbReference type="InterPro" id="IPR014710">
    <property type="entry name" value="RmlC-like_jellyroll"/>
</dbReference>
<dbReference type="InterPro" id="IPR000595">
    <property type="entry name" value="cNMP-bd_dom"/>
</dbReference>
<dbReference type="Gene3D" id="2.60.120.10">
    <property type="entry name" value="Jelly Rolls"/>
    <property type="match status" value="1"/>
</dbReference>
<keyword evidence="6 9" id="KW-0472">Membrane</keyword>
<reference evidence="11" key="1">
    <citation type="submission" date="2021-09" db="EMBL/GenBank/DDBJ databases">
        <authorList>
            <consortium name="AG Swart"/>
            <person name="Singh M."/>
            <person name="Singh A."/>
            <person name="Seah K."/>
            <person name="Emmerich C."/>
        </authorList>
    </citation>
    <scope>NUCLEOTIDE SEQUENCE</scope>
    <source>
        <strain evidence="11">ATCC30299</strain>
    </source>
</reference>
<evidence type="ECO:0000256" key="9">
    <source>
        <dbReference type="SAM" id="Phobius"/>
    </source>
</evidence>
<dbReference type="SUPFAM" id="SSF51206">
    <property type="entry name" value="cAMP-binding domain-like"/>
    <property type="match status" value="1"/>
</dbReference>
<evidence type="ECO:0000256" key="2">
    <source>
        <dbReference type="ARBA" id="ARBA00022448"/>
    </source>
</evidence>
<accession>A0AAU9JN14</accession>
<evidence type="ECO:0000259" key="10">
    <source>
        <dbReference type="PROSITE" id="PS50042"/>
    </source>
</evidence>
<evidence type="ECO:0000256" key="8">
    <source>
        <dbReference type="SAM" id="MobiDB-lite"/>
    </source>
</evidence>
<evidence type="ECO:0000256" key="4">
    <source>
        <dbReference type="ARBA" id="ARBA00022989"/>
    </source>
</evidence>